<dbReference type="Proteomes" id="UP000306985">
    <property type="component" value="Unassembled WGS sequence"/>
</dbReference>
<evidence type="ECO:0000313" key="2">
    <source>
        <dbReference type="EMBL" id="TKV61217.1"/>
    </source>
</evidence>
<feature type="transmembrane region" description="Helical" evidence="1">
    <location>
        <begin position="56"/>
        <end position="76"/>
    </location>
</feature>
<feature type="transmembrane region" description="Helical" evidence="1">
    <location>
        <begin position="83"/>
        <end position="102"/>
    </location>
</feature>
<evidence type="ECO:0000313" key="3">
    <source>
        <dbReference type="Proteomes" id="UP000306985"/>
    </source>
</evidence>
<sequence>MVLFFPDHGPHPLPVAAPRRPSSGRLLRTERFAIGLLIGSVGVGWLLDLSGRSVPWHFFPAIALTVIGAALMATTVLPGRRRLLIWCGVISLLAAASVGAGADRFAGPIGNVTLTPDSPDWPVSQTTSAGSVTLDLTRHRLPTTGSGTIGVGMGHVVLILPRDGTSRPSDGMDRIAVVVGIGTGTVQLDGHAIDDGVDVVWTQAPPAPTVTIGIDVGVGDVEIRHG</sequence>
<dbReference type="RefSeq" id="WP_137448521.1">
    <property type="nucleotide sequence ID" value="NZ_SZZH01000001.1"/>
</dbReference>
<organism evidence="2 3">
    <name type="scientific">Nakamurella flava</name>
    <dbReference type="NCBI Taxonomy" id="2576308"/>
    <lineage>
        <taxon>Bacteria</taxon>
        <taxon>Bacillati</taxon>
        <taxon>Actinomycetota</taxon>
        <taxon>Actinomycetes</taxon>
        <taxon>Nakamurellales</taxon>
        <taxon>Nakamurellaceae</taxon>
        <taxon>Nakamurella</taxon>
    </lineage>
</organism>
<keyword evidence="1" id="KW-1133">Transmembrane helix</keyword>
<gene>
    <name evidence="2" type="ORF">FDO65_06235</name>
</gene>
<evidence type="ECO:0000256" key="1">
    <source>
        <dbReference type="SAM" id="Phobius"/>
    </source>
</evidence>
<dbReference type="OrthoDB" id="10012513at2"/>
<keyword evidence="1" id="KW-0472">Membrane</keyword>
<reference evidence="2 3" key="1">
    <citation type="submission" date="2019-05" db="EMBL/GenBank/DDBJ databases">
        <title>Nakamurella sp. N5BH11, whole genome shotgun sequence.</title>
        <authorList>
            <person name="Tuo L."/>
        </authorList>
    </citation>
    <scope>NUCLEOTIDE SEQUENCE [LARGE SCALE GENOMIC DNA]</scope>
    <source>
        <strain evidence="2 3">N5BH11</strain>
    </source>
</reference>
<comment type="caution">
    <text evidence="2">The sequence shown here is derived from an EMBL/GenBank/DDBJ whole genome shotgun (WGS) entry which is preliminary data.</text>
</comment>
<dbReference type="AlphaFoldDB" id="A0A4U6QL11"/>
<keyword evidence="3" id="KW-1185">Reference proteome</keyword>
<keyword evidence="1" id="KW-0812">Transmembrane</keyword>
<dbReference type="EMBL" id="SZZH01000001">
    <property type="protein sequence ID" value="TKV61217.1"/>
    <property type="molecule type" value="Genomic_DNA"/>
</dbReference>
<name>A0A4U6QL11_9ACTN</name>
<proteinExistence type="predicted"/>
<evidence type="ECO:0008006" key="4">
    <source>
        <dbReference type="Google" id="ProtNLM"/>
    </source>
</evidence>
<accession>A0A4U6QL11</accession>
<protein>
    <recommendedName>
        <fullName evidence="4">Cell wall-active antibiotics response LiaF-like C-terminal domain-containing protein</fullName>
    </recommendedName>
</protein>